<reference evidence="4 5" key="1">
    <citation type="submission" date="2024-02" db="EMBL/GenBank/DDBJ databases">
        <title>Genome sequence of Aquincola sp. MAHUQ-54.</title>
        <authorList>
            <person name="Huq M.A."/>
        </authorList>
    </citation>
    <scope>NUCLEOTIDE SEQUENCE [LARGE SCALE GENOMIC DNA]</scope>
    <source>
        <strain evidence="4 5">MAHUQ-54</strain>
    </source>
</reference>
<comment type="caution">
    <text evidence="4">The sequence shown here is derived from an EMBL/GenBank/DDBJ whole genome shotgun (WGS) entry which is preliminary data.</text>
</comment>
<dbReference type="Pfam" id="PF10881">
    <property type="entry name" value="DUF2726"/>
    <property type="match status" value="1"/>
</dbReference>
<evidence type="ECO:0000313" key="5">
    <source>
        <dbReference type="Proteomes" id="UP001336250"/>
    </source>
</evidence>
<proteinExistence type="predicted"/>
<keyword evidence="2" id="KW-0472">Membrane</keyword>
<organism evidence="4 5">
    <name type="scientific">Aquincola agrisoli</name>
    <dbReference type="NCBI Taxonomy" id="3119538"/>
    <lineage>
        <taxon>Bacteria</taxon>
        <taxon>Pseudomonadati</taxon>
        <taxon>Pseudomonadota</taxon>
        <taxon>Betaproteobacteria</taxon>
        <taxon>Burkholderiales</taxon>
        <taxon>Sphaerotilaceae</taxon>
        <taxon>Aquincola</taxon>
    </lineage>
</organism>
<keyword evidence="2" id="KW-0812">Transmembrane</keyword>
<dbReference type="AlphaFoldDB" id="A0AAW9QJ00"/>
<keyword evidence="2" id="KW-1133">Transmembrane helix</keyword>
<sequence>MEQSFPWFLAWTAVLSVIVLLAVAVHRHRVARRRETLPTDWPLAPRPVFSAEERRVYRQLREALPGHVVLSKLPLLRFCQPNDPQRLRYWFDLLGTLHVSFAICSASGRVLAVIDLETSASNSRRGQRIKESVLTACQVPYLRCAPDELPTIPELQLMVPAAAGTPAAAPAPRPSSTEPRHTVWPESHGFTYSFLCGRRRSIWPPEQDDPPPRNGTTGR</sequence>
<evidence type="ECO:0000313" key="4">
    <source>
        <dbReference type="EMBL" id="MEF7615035.1"/>
    </source>
</evidence>
<evidence type="ECO:0000259" key="3">
    <source>
        <dbReference type="Pfam" id="PF10881"/>
    </source>
</evidence>
<accession>A0AAW9QJ00</accession>
<dbReference type="EMBL" id="JAZIBG010000028">
    <property type="protein sequence ID" value="MEF7615035.1"/>
    <property type="molecule type" value="Genomic_DNA"/>
</dbReference>
<protein>
    <submittedName>
        <fullName evidence="4">DUF2726 domain-containing protein</fullName>
    </submittedName>
</protein>
<evidence type="ECO:0000256" key="2">
    <source>
        <dbReference type="SAM" id="Phobius"/>
    </source>
</evidence>
<evidence type="ECO:0000256" key="1">
    <source>
        <dbReference type="SAM" id="MobiDB-lite"/>
    </source>
</evidence>
<dbReference type="RefSeq" id="WP_332290135.1">
    <property type="nucleotide sequence ID" value="NZ_JAZIBG010000028.1"/>
</dbReference>
<gene>
    <name evidence="4" type="ORF">V4F39_14025</name>
</gene>
<dbReference type="InterPro" id="IPR024402">
    <property type="entry name" value="DUF2726"/>
</dbReference>
<feature type="domain" description="DUF2726" evidence="3">
    <location>
        <begin position="46"/>
        <end position="149"/>
    </location>
</feature>
<dbReference type="Proteomes" id="UP001336250">
    <property type="component" value="Unassembled WGS sequence"/>
</dbReference>
<name>A0AAW9QJ00_9BURK</name>
<feature type="transmembrane region" description="Helical" evidence="2">
    <location>
        <begin position="6"/>
        <end position="25"/>
    </location>
</feature>
<keyword evidence="5" id="KW-1185">Reference proteome</keyword>
<feature type="region of interest" description="Disordered" evidence="1">
    <location>
        <begin position="163"/>
        <end position="184"/>
    </location>
</feature>